<evidence type="ECO:0000313" key="3">
    <source>
        <dbReference type="Proteomes" id="UP000516437"/>
    </source>
</evidence>
<comment type="caution">
    <text evidence="2">The sequence shown here is derived from an EMBL/GenBank/DDBJ whole genome shotgun (WGS) entry which is preliminary data.</text>
</comment>
<organism evidence="2 3">
    <name type="scientific">Morella rubra</name>
    <name type="common">Chinese bayberry</name>
    <dbReference type="NCBI Taxonomy" id="262757"/>
    <lineage>
        <taxon>Eukaryota</taxon>
        <taxon>Viridiplantae</taxon>
        <taxon>Streptophyta</taxon>
        <taxon>Embryophyta</taxon>
        <taxon>Tracheophyta</taxon>
        <taxon>Spermatophyta</taxon>
        <taxon>Magnoliopsida</taxon>
        <taxon>eudicotyledons</taxon>
        <taxon>Gunneridae</taxon>
        <taxon>Pentapetalae</taxon>
        <taxon>rosids</taxon>
        <taxon>fabids</taxon>
        <taxon>Fagales</taxon>
        <taxon>Myricaceae</taxon>
        <taxon>Morella</taxon>
    </lineage>
</organism>
<keyword evidence="3" id="KW-1185">Reference proteome</keyword>
<gene>
    <name evidence="2" type="ORF">CJ030_MR2G012882</name>
</gene>
<feature type="region of interest" description="Disordered" evidence="1">
    <location>
        <begin position="1"/>
        <end position="26"/>
    </location>
</feature>
<evidence type="ECO:0000313" key="2">
    <source>
        <dbReference type="EMBL" id="KAB1223809.1"/>
    </source>
</evidence>
<protein>
    <submittedName>
        <fullName evidence="2">Uncharacterized protein</fullName>
    </submittedName>
</protein>
<sequence length="155" mass="18094">MPRIKRSARKSKNMASSSRPRREVPESANLANFRNDDCATSFDTGFAKRTVIQGRNIELDLIGELDHYGHFQFQGWEILCEMGRYVYPKYVRKFFANMTWTRDVDGLTIRSSVGRKLIELTVEKLSEIMGIPWHVYEQKLGLRKICHYTFSGQRP</sequence>
<evidence type="ECO:0000256" key="1">
    <source>
        <dbReference type="SAM" id="MobiDB-lite"/>
    </source>
</evidence>
<dbReference type="AlphaFoldDB" id="A0A6A1WET8"/>
<dbReference type="EMBL" id="RXIC02000020">
    <property type="protein sequence ID" value="KAB1223809.1"/>
    <property type="molecule type" value="Genomic_DNA"/>
</dbReference>
<feature type="compositionally biased region" description="Basic residues" evidence="1">
    <location>
        <begin position="1"/>
        <end position="12"/>
    </location>
</feature>
<proteinExistence type="predicted"/>
<accession>A0A6A1WET8</accession>
<dbReference type="Proteomes" id="UP000516437">
    <property type="component" value="Chromosome 2"/>
</dbReference>
<name>A0A6A1WET8_9ROSI</name>
<reference evidence="2 3" key="1">
    <citation type="journal article" date="2019" name="Plant Biotechnol. J.">
        <title>The red bayberry genome and genetic basis of sex determination.</title>
        <authorList>
            <person name="Jia H.M."/>
            <person name="Jia H.J."/>
            <person name="Cai Q.L."/>
            <person name="Wang Y."/>
            <person name="Zhao H.B."/>
            <person name="Yang W.F."/>
            <person name="Wang G.Y."/>
            <person name="Li Y.H."/>
            <person name="Zhan D.L."/>
            <person name="Shen Y.T."/>
            <person name="Niu Q.F."/>
            <person name="Chang L."/>
            <person name="Qiu J."/>
            <person name="Zhao L."/>
            <person name="Xie H.B."/>
            <person name="Fu W.Y."/>
            <person name="Jin J."/>
            <person name="Li X.W."/>
            <person name="Jiao Y."/>
            <person name="Zhou C.C."/>
            <person name="Tu T."/>
            <person name="Chai C.Y."/>
            <person name="Gao J.L."/>
            <person name="Fan L.J."/>
            <person name="van de Weg E."/>
            <person name="Wang J.Y."/>
            <person name="Gao Z.S."/>
        </authorList>
    </citation>
    <scope>NUCLEOTIDE SEQUENCE [LARGE SCALE GENOMIC DNA]</scope>
    <source>
        <tissue evidence="2">Leaves</tissue>
    </source>
</reference>